<dbReference type="InterPro" id="IPR000866">
    <property type="entry name" value="AhpC/TSA"/>
</dbReference>
<keyword evidence="4 14" id="KW-0575">Peroxidase</keyword>
<keyword evidence="15" id="KW-1185">Reference proteome</keyword>
<dbReference type="Proteomes" id="UP001597296">
    <property type="component" value="Unassembled WGS sequence"/>
</dbReference>
<dbReference type="SUPFAM" id="SSF52833">
    <property type="entry name" value="Thioredoxin-like"/>
    <property type="match status" value="1"/>
</dbReference>
<dbReference type="InterPro" id="IPR036249">
    <property type="entry name" value="Thioredoxin-like_sf"/>
</dbReference>
<dbReference type="Gene3D" id="3.40.30.10">
    <property type="entry name" value="Glutaredoxin"/>
    <property type="match status" value="1"/>
</dbReference>
<keyword evidence="5" id="KW-0049">Antioxidant</keyword>
<name>A0ABW5CD50_9PROT</name>
<comment type="function">
    <text evidence="1">Thiol-specific peroxidase that catalyzes the reduction of hydrogen peroxide and organic hydroperoxides to water and alcohols, respectively. Plays a role in cell protection against oxidative stress by detoxifying peroxides and as sensor of hydrogen peroxide-mediated signaling events.</text>
</comment>
<dbReference type="InterPro" id="IPR024706">
    <property type="entry name" value="Peroxiredoxin_AhpC-typ"/>
</dbReference>
<comment type="catalytic activity">
    <reaction evidence="12">
        <text>a hydroperoxide + [thioredoxin]-dithiol = an alcohol + [thioredoxin]-disulfide + H2O</text>
        <dbReference type="Rhea" id="RHEA:62620"/>
        <dbReference type="Rhea" id="RHEA-COMP:10698"/>
        <dbReference type="Rhea" id="RHEA-COMP:10700"/>
        <dbReference type="ChEBI" id="CHEBI:15377"/>
        <dbReference type="ChEBI" id="CHEBI:29950"/>
        <dbReference type="ChEBI" id="CHEBI:30879"/>
        <dbReference type="ChEBI" id="CHEBI:35924"/>
        <dbReference type="ChEBI" id="CHEBI:50058"/>
        <dbReference type="EC" id="1.11.1.24"/>
    </reaction>
</comment>
<keyword evidence="6 14" id="KW-0560">Oxidoreductase</keyword>
<reference evidence="15" key="1">
    <citation type="journal article" date="2019" name="Int. J. Syst. Evol. Microbiol.">
        <title>The Global Catalogue of Microorganisms (GCM) 10K type strain sequencing project: providing services to taxonomists for standard genome sequencing and annotation.</title>
        <authorList>
            <consortium name="The Broad Institute Genomics Platform"/>
            <consortium name="The Broad Institute Genome Sequencing Center for Infectious Disease"/>
            <person name="Wu L."/>
            <person name="Ma J."/>
        </authorList>
    </citation>
    <scope>NUCLEOTIDE SEQUENCE [LARGE SCALE GENOMIC DNA]</scope>
    <source>
        <strain evidence="15">KCTC 15012</strain>
    </source>
</reference>
<evidence type="ECO:0000256" key="6">
    <source>
        <dbReference type="ARBA" id="ARBA00023002"/>
    </source>
</evidence>
<dbReference type="RefSeq" id="WP_377315877.1">
    <property type="nucleotide sequence ID" value="NZ_JBHUIY010000015.1"/>
</dbReference>
<comment type="subunit">
    <text evidence="2">Monomer.</text>
</comment>
<evidence type="ECO:0000256" key="2">
    <source>
        <dbReference type="ARBA" id="ARBA00011245"/>
    </source>
</evidence>
<evidence type="ECO:0000313" key="14">
    <source>
        <dbReference type="EMBL" id="MFD2233978.1"/>
    </source>
</evidence>
<sequence length="152" mass="16460">MTLEPGQPAPDFTLDSENGPLRLADFAGRTLVLYFYPKDNTSGCSAEAAAFRDAYPAFRQAGIEVVGVSRDSVASHAKFRAKLDLPFPLGADSDGAVTEAYGVWVEKSMYGRKYFGIERATFLIGGDGTIRAVWRKVKVPGHVAAVLKEATR</sequence>
<dbReference type="GO" id="GO:0140824">
    <property type="term" value="F:thioredoxin-dependent peroxiredoxin activity"/>
    <property type="evidence" value="ECO:0007669"/>
    <property type="project" value="UniProtKB-EC"/>
</dbReference>
<dbReference type="PANTHER" id="PTHR42801">
    <property type="entry name" value="THIOREDOXIN-DEPENDENT PEROXIDE REDUCTASE"/>
    <property type="match status" value="1"/>
</dbReference>
<dbReference type="EC" id="1.11.1.24" evidence="3"/>
<organism evidence="14 15">
    <name type="scientific">Phaeospirillum tilakii</name>
    <dbReference type="NCBI Taxonomy" id="741673"/>
    <lineage>
        <taxon>Bacteria</taxon>
        <taxon>Pseudomonadati</taxon>
        <taxon>Pseudomonadota</taxon>
        <taxon>Alphaproteobacteria</taxon>
        <taxon>Rhodospirillales</taxon>
        <taxon>Rhodospirillaceae</taxon>
        <taxon>Phaeospirillum</taxon>
    </lineage>
</organism>
<evidence type="ECO:0000256" key="9">
    <source>
        <dbReference type="ARBA" id="ARBA00032824"/>
    </source>
</evidence>
<dbReference type="EMBL" id="JBHUIY010000015">
    <property type="protein sequence ID" value="MFD2233978.1"/>
    <property type="molecule type" value="Genomic_DNA"/>
</dbReference>
<keyword evidence="7" id="KW-1015">Disulfide bond</keyword>
<evidence type="ECO:0000256" key="12">
    <source>
        <dbReference type="ARBA" id="ARBA00049091"/>
    </source>
</evidence>
<protein>
    <recommendedName>
        <fullName evidence="3">thioredoxin-dependent peroxiredoxin</fullName>
        <ecNumber evidence="3">1.11.1.24</ecNumber>
    </recommendedName>
    <alternativeName>
        <fullName evidence="9">Thioredoxin peroxidase</fullName>
    </alternativeName>
    <alternativeName>
        <fullName evidence="11">Thioredoxin-dependent peroxiredoxin Bcp</fullName>
    </alternativeName>
</protein>
<comment type="caution">
    <text evidence="14">The sequence shown here is derived from an EMBL/GenBank/DDBJ whole genome shotgun (WGS) entry which is preliminary data.</text>
</comment>
<dbReference type="PANTHER" id="PTHR42801:SF4">
    <property type="entry name" value="AHPC_TSA FAMILY PROTEIN"/>
    <property type="match status" value="1"/>
</dbReference>
<evidence type="ECO:0000256" key="11">
    <source>
        <dbReference type="ARBA" id="ARBA00042639"/>
    </source>
</evidence>
<keyword evidence="8" id="KW-0676">Redox-active center</keyword>
<proteinExistence type="inferred from homology"/>
<evidence type="ECO:0000256" key="4">
    <source>
        <dbReference type="ARBA" id="ARBA00022559"/>
    </source>
</evidence>
<evidence type="ECO:0000256" key="1">
    <source>
        <dbReference type="ARBA" id="ARBA00003330"/>
    </source>
</evidence>
<evidence type="ECO:0000313" key="15">
    <source>
        <dbReference type="Proteomes" id="UP001597296"/>
    </source>
</evidence>
<evidence type="ECO:0000256" key="8">
    <source>
        <dbReference type="ARBA" id="ARBA00023284"/>
    </source>
</evidence>
<dbReference type="InterPro" id="IPR050924">
    <property type="entry name" value="Peroxiredoxin_BCP/PrxQ"/>
</dbReference>
<dbReference type="CDD" id="cd03017">
    <property type="entry name" value="PRX_BCP"/>
    <property type="match status" value="1"/>
</dbReference>
<evidence type="ECO:0000259" key="13">
    <source>
        <dbReference type="PROSITE" id="PS51352"/>
    </source>
</evidence>
<evidence type="ECO:0000256" key="5">
    <source>
        <dbReference type="ARBA" id="ARBA00022862"/>
    </source>
</evidence>
<feature type="domain" description="Thioredoxin" evidence="13">
    <location>
        <begin position="3"/>
        <end position="152"/>
    </location>
</feature>
<dbReference type="PIRSF" id="PIRSF000239">
    <property type="entry name" value="AHPC"/>
    <property type="match status" value="1"/>
</dbReference>
<dbReference type="PROSITE" id="PS51352">
    <property type="entry name" value="THIOREDOXIN_2"/>
    <property type="match status" value="1"/>
</dbReference>
<comment type="similarity">
    <text evidence="10">Belongs to the peroxiredoxin family. BCP/PrxQ subfamily.</text>
</comment>
<dbReference type="InterPro" id="IPR013766">
    <property type="entry name" value="Thioredoxin_domain"/>
</dbReference>
<accession>A0ABW5CD50</accession>
<evidence type="ECO:0000256" key="3">
    <source>
        <dbReference type="ARBA" id="ARBA00013017"/>
    </source>
</evidence>
<dbReference type="Pfam" id="PF00578">
    <property type="entry name" value="AhpC-TSA"/>
    <property type="match status" value="1"/>
</dbReference>
<evidence type="ECO:0000256" key="10">
    <source>
        <dbReference type="ARBA" id="ARBA00038489"/>
    </source>
</evidence>
<evidence type="ECO:0000256" key="7">
    <source>
        <dbReference type="ARBA" id="ARBA00023157"/>
    </source>
</evidence>
<gene>
    <name evidence="14" type="ORF">ACFSNB_09185</name>
</gene>